<dbReference type="PATRIC" id="fig|34073.19.peg.3543"/>
<feature type="transmembrane region" description="Helical" evidence="1">
    <location>
        <begin position="86"/>
        <end position="105"/>
    </location>
</feature>
<keyword evidence="3" id="KW-1185">Reference proteome</keyword>
<keyword evidence="1" id="KW-0472">Membrane</keyword>
<dbReference type="RefSeq" id="WP_047785400.1">
    <property type="nucleotide sequence ID" value="NZ_JZWI01000017.1"/>
</dbReference>
<dbReference type="Proteomes" id="UP000035170">
    <property type="component" value="Unassembled WGS sequence"/>
</dbReference>
<dbReference type="AlphaFoldDB" id="A0A0H2M045"/>
<keyword evidence="1" id="KW-0812">Transmembrane</keyword>
<feature type="transmembrane region" description="Helical" evidence="1">
    <location>
        <begin position="138"/>
        <end position="157"/>
    </location>
</feature>
<sequence>MTILSIRGKPIDPAISLIIFFFSALIVGVIPFLYHDTAAQNFPDEETLLSFFGADLCQLTSTTIEERNSYACSAFLLESAGLSAKTAPIAGAFLSVTLTVIPILQFSRIPLGVFFVSLGWGFIRAIFLSVLSKDMLSACVVLLSIMAAQHSAFGLTWFLSSTIYGWVVRKYWLLVSAVWLGLRLIRKQLTVFRLLVIIVVVYIALALTFQIALGATLDFARATVNENREVGAEGSRTVIEAVIASDNALLQALNATITFFRLAFPLELLRFGSVSQLAFISIMPFTFVWMVKVIVEGAKSSNKNLIQAGKVALAPLSFLIIEGVFEPDFGSFARHFAIVSPLVFSAMALAQKTELAEKRLLRRRQAAAISSSPLFVRPTRQDRIS</sequence>
<name>A0A0H2M045_VARPD</name>
<evidence type="ECO:0000313" key="3">
    <source>
        <dbReference type="Proteomes" id="UP000035170"/>
    </source>
</evidence>
<dbReference type="EMBL" id="JZWI01000017">
    <property type="protein sequence ID" value="KLN55431.1"/>
    <property type="molecule type" value="Genomic_DNA"/>
</dbReference>
<protein>
    <submittedName>
        <fullName evidence="2">Uncharacterized protein</fullName>
    </submittedName>
</protein>
<comment type="caution">
    <text evidence="2">The sequence shown here is derived from an EMBL/GenBank/DDBJ whole genome shotgun (WGS) entry which is preliminary data.</text>
</comment>
<reference evidence="2 3" key="1">
    <citation type="submission" date="2015-03" db="EMBL/GenBank/DDBJ databases">
        <title>Genome sequence of Variovorax paradoxus TBEA6.</title>
        <authorList>
            <person name="Poehlein A."/>
            <person name="Schuldes J."/>
            <person name="Wuebbeler J.H."/>
            <person name="Hiessl S."/>
            <person name="Steinbuechel A."/>
            <person name="Daniel R."/>
        </authorList>
    </citation>
    <scope>NUCLEOTIDE SEQUENCE [LARGE SCALE GENOMIC DNA]</scope>
    <source>
        <strain evidence="2 3">TBEA6</strain>
    </source>
</reference>
<accession>A0A0H2M045</accession>
<evidence type="ECO:0000313" key="2">
    <source>
        <dbReference type="EMBL" id="KLN55431.1"/>
    </source>
</evidence>
<gene>
    <name evidence="2" type="ORF">VPARA_34550</name>
</gene>
<feature type="transmembrane region" description="Helical" evidence="1">
    <location>
        <begin position="111"/>
        <end position="131"/>
    </location>
</feature>
<feature type="transmembrane region" description="Helical" evidence="1">
    <location>
        <begin position="14"/>
        <end position="34"/>
    </location>
</feature>
<proteinExistence type="predicted"/>
<feature type="transmembrane region" description="Helical" evidence="1">
    <location>
        <begin position="194"/>
        <end position="213"/>
    </location>
</feature>
<evidence type="ECO:0000256" key="1">
    <source>
        <dbReference type="SAM" id="Phobius"/>
    </source>
</evidence>
<organism evidence="2 3">
    <name type="scientific">Variovorax paradoxus</name>
    <dbReference type="NCBI Taxonomy" id="34073"/>
    <lineage>
        <taxon>Bacteria</taxon>
        <taxon>Pseudomonadati</taxon>
        <taxon>Pseudomonadota</taxon>
        <taxon>Betaproteobacteria</taxon>
        <taxon>Burkholderiales</taxon>
        <taxon>Comamonadaceae</taxon>
        <taxon>Variovorax</taxon>
    </lineage>
</organism>
<keyword evidence="1" id="KW-1133">Transmembrane helix</keyword>
<feature type="transmembrane region" description="Helical" evidence="1">
    <location>
        <begin position="274"/>
        <end position="295"/>
    </location>
</feature>